<accession>A0A6J7X0V8</accession>
<name>A0A6J7X0V8_9CAUD</name>
<organism evidence="1">
    <name type="scientific">uncultured Caudovirales phage</name>
    <dbReference type="NCBI Taxonomy" id="2100421"/>
    <lineage>
        <taxon>Viruses</taxon>
        <taxon>Duplodnaviria</taxon>
        <taxon>Heunggongvirae</taxon>
        <taxon>Uroviricota</taxon>
        <taxon>Caudoviricetes</taxon>
        <taxon>Peduoviridae</taxon>
        <taxon>Maltschvirus</taxon>
        <taxon>Maltschvirus maltsch</taxon>
    </lineage>
</organism>
<protein>
    <submittedName>
        <fullName evidence="1">Uncharacterized protein</fullName>
    </submittedName>
</protein>
<sequence length="75" mass="8316">MERRGSSTPPSLRLDAQRLAAGRSISPHPLLVAHLIGKEFGIAPHEVLEWDAGDFQRTAQLMSDLQPKEPMSRGR</sequence>
<evidence type="ECO:0000313" key="1">
    <source>
        <dbReference type="EMBL" id="CAB5223838.1"/>
    </source>
</evidence>
<proteinExistence type="predicted"/>
<reference evidence="1" key="1">
    <citation type="submission" date="2020-05" db="EMBL/GenBank/DDBJ databases">
        <authorList>
            <person name="Chiriac C."/>
            <person name="Salcher M."/>
            <person name="Ghai R."/>
            <person name="Kavagutti S V."/>
        </authorList>
    </citation>
    <scope>NUCLEOTIDE SEQUENCE</scope>
</reference>
<gene>
    <name evidence="1" type="ORF">UFOVP394_7</name>
</gene>
<dbReference type="EMBL" id="LR798333">
    <property type="protein sequence ID" value="CAB5223838.1"/>
    <property type="molecule type" value="Genomic_DNA"/>
</dbReference>